<name>A0A836MBU1_GLAPU</name>
<dbReference type="InterPro" id="IPR047666">
    <property type="entry name" value="ANR_neg_reg"/>
</dbReference>
<gene>
    <name evidence="1" type="ORF">HPS9_04670</name>
</gene>
<dbReference type="NCBIfam" id="NF033650">
    <property type="entry name" value="ANR_neg_reg"/>
    <property type="match status" value="1"/>
</dbReference>
<organism evidence="1 2">
    <name type="scientific">Glaesserella parasuis HPS9</name>
    <dbReference type="NCBI Taxonomy" id="1450513"/>
    <lineage>
        <taxon>Bacteria</taxon>
        <taxon>Pseudomonadati</taxon>
        <taxon>Pseudomonadota</taxon>
        <taxon>Gammaproteobacteria</taxon>
        <taxon>Pasteurellales</taxon>
        <taxon>Pasteurellaceae</taxon>
        <taxon>Glaesserella</taxon>
    </lineage>
</organism>
<evidence type="ECO:0000313" key="1">
    <source>
        <dbReference type="EMBL" id="KDB46489.1"/>
    </source>
</evidence>
<sequence>MKKKPDALQRERFKYFSELASTLEREGKYLQAGDAWDKALNFATNPLNQKWCESRCEYCNKRS</sequence>
<dbReference type="EMBL" id="JDSN01000040">
    <property type="protein sequence ID" value="KDB46489.1"/>
    <property type="molecule type" value="Genomic_DNA"/>
</dbReference>
<reference evidence="1 2" key="1">
    <citation type="submission" date="2014-02" db="EMBL/GenBank/DDBJ databases">
        <title>Comparative genomics of Haemophilus parasuis isolated from pig lungs.</title>
        <authorList>
            <person name="Kittichotirat W."/>
            <person name="Bumgarner R.E."/>
            <person name="Lawrence P."/>
        </authorList>
    </citation>
    <scope>NUCLEOTIDE SEQUENCE [LARGE SCALE GENOMIC DNA]</scope>
    <source>
        <strain evidence="1 2">HPS9</strain>
    </source>
</reference>
<dbReference type="RefSeq" id="WP_157833052.1">
    <property type="nucleotide sequence ID" value="NZ_JDSN01000040.1"/>
</dbReference>
<comment type="caution">
    <text evidence="1">The sequence shown here is derived from an EMBL/GenBank/DDBJ whole genome shotgun (WGS) entry which is preliminary data.</text>
</comment>
<proteinExistence type="predicted"/>
<protein>
    <recommendedName>
        <fullName evidence="3">ANR family transcriptional regulator</fullName>
    </recommendedName>
</protein>
<dbReference type="AlphaFoldDB" id="A0A836MBU1"/>
<evidence type="ECO:0000313" key="2">
    <source>
        <dbReference type="Proteomes" id="UP000027441"/>
    </source>
</evidence>
<evidence type="ECO:0008006" key="3">
    <source>
        <dbReference type="Google" id="ProtNLM"/>
    </source>
</evidence>
<accession>A0A836MBU1</accession>
<dbReference type="Proteomes" id="UP000027441">
    <property type="component" value="Unassembled WGS sequence"/>
</dbReference>